<dbReference type="EMBL" id="FQXJ01000005">
    <property type="protein sequence ID" value="SHH85893.1"/>
    <property type="molecule type" value="Genomic_DNA"/>
</dbReference>
<evidence type="ECO:0000313" key="1">
    <source>
        <dbReference type="EMBL" id="SHH85893.1"/>
    </source>
</evidence>
<accession>A0A1M5WF82</accession>
<sequence>MLLLYLVIFVYRLVTVVKINGLDLATITVFFAFIQTLIQNSEPIKKLLLFMHFWFTNIQFSWNYTADFMVPSASLTIIDEQFLRNLVGKAISQNKNLKINTQDIQYFSRKKNMESIITFDNLGVNLVFTKSQGDSIEDLENNDITHFTVNGKTLVRYRKTKEVLDEFISSVFAGLEESLTNIQQRKFSLEIKSGEQDHDYFKKLFIRGIESQEVDQFNLQKRPGRCNLHASEKRIYVFSPNRQDLVISVKNLLFKLSI</sequence>
<organism evidence="1 2">
    <name type="scientific">Desulfosporosinus lacus DSM 15449</name>
    <dbReference type="NCBI Taxonomy" id="1121420"/>
    <lineage>
        <taxon>Bacteria</taxon>
        <taxon>Bacillati</taxon>
        <taxon>Bacillota</taxon>
        <taxon>Clostridia</taxon>
        <taxon>Eubacteriales</taxon>
        <taxon>Desulfitobacteriaceae</taxon>
        <taxon>Desulfosporosinus</taxon>
    </lineage>
</organism>
<gene>
    <name evidence="1" type="ORF">SAMN02746098_01582</name>
</gene>
<keyword evidence="2" id="KW-1185">Reference proteome</keyword>
<dbReference type="STRING" id="1121420.SAMN02746098_01582"/>
<dbReference type="AlphaFoldDB" id="A0A1M5WF82"/>
<protein>
    <submittedName>
        <fullName evidence="1">Uncharacterized protein</fullName>
    </submittedName>
</protein>
<evidence type="ECO:0000313" key="2">
    <source>
        <dbReference type="Proteomes" id="UP000183954"/>
    </source>
</evidence>
<proteinExistence type="predicted"/>
<name>A0A1M5WF82_9FIRM</name>
<reference evidence="2" key="1">
    <citation type="submission" date="2016-11" db="EMBL/GenBank/DDBJ databases">
        <authorList>
            <person name="Varghese N."/>
            <person name="Submissions S."/>
        </authorList>
    </citation>
    <scope>NUCLEOTIDE SEQUENCE [LARGE SCALE GENOMIC DNA]</scope>
    <source>
        <strain evidence="2">DSM 15449</strain>
    </source>
</reference>
<dbReference type="Proteomes" id="UP000183954">
    <property type="component" value="Unassembled WGS sequence"/>
</dbReference>